<evidence type="ECO:0000313" key="2">
    <source>
        <dbReference type="EMBL" id="MBS4081012.1"/>
    </source>
</evidence>
<evidence type="ECO:0000256" key="1">
    <source>
        <dbReference type="SAM" id="MobiDB-lite"/>
    </source>
</evidence>
<proteinExistence type="predicted"/>
<dbReference type="Proteomes" id="UP000676035">
    <property type="component" value="Unassembled WGS sequence"/>
</dbReference>
<keyword evidence="3" id="KW-1185">Reference proteome</keyword>
<reference evidence="2 3" key="1">
    <citation type="submission" date="2021-04" db="EMBL/GenBank/DDBJ databases">
        <title>Pseudomonas rustica sp. nov. isolated from raw milk.</title>
        <authorList>
            <person name="Fiedler G."/>
            <person name="Gieschler S."/>
            <person name="Kabisch J."/>
            <person name="Grimmler C."/>
            <person name="Brinks E."/>
            <person name="Wagner N."/>
            <person name="Hetzer B."/>
            <person name="Franz C.M.A.P."/>
            <person name="Boehnlein C."/>
        </authorList>
    </citation>
    <scope>NUCLEOTIDE SEQUENCE [LARGE SCALE GENOMIC DNA]</scope>
    <source>
        <strain evidence="2 3">MBT-4</strain>
    </source>
</reference>
<name>A0ABS5N404_9PSED</name>
<sequence length="227" mass="24970">MGVGNPISFFRNVVSVLCALLIGGCQTADPLSAKNDPKSPWWEMGFIEPDYMKVWVEDSSVLDINNRVFFRAGGSSAAGGEPEDGTESARGWGPVSGSGKSVTGAQLPKLIFVRWQSISEQKTYKGFIEIPEEARQLMVKSTHQRCPKTPERDARYKATLYVGLAPGGILQAWVRDSCHRPVKVARAQGEIEPLGPEQGKNGGRYAYPVSEKAKRYIDQYGIPYGSW</sequence>
<dbReference type="InterPro" id="IPR021326">
    <property type="entry name" value="DUF2931"/>
</dbReference>
<organism evidence="2 3">
    <name type="scientific">Pseudomonas rustica</name>
    <dbReference type="NCBI Taxonomy" id="2827099"/>
    <lineage>
        <taxon>Bacteria</taxon>
        <taxon>Pseudomonadati</taxon>
        <taxon>Pseudomonadota</taxon>
        <taxon>Gammaproteobacteria</taxon>
        <taxon>Pseudomonadales</taxon>
        <taxon>Pseudomonadaceae</taxon>
        <taxon>Pseudomonas</taxon>
    </lineage>
</organism>
<dbReference type="Pfam" id="PF11153">
    <property type="entry name" value="DUF2931"/>
    <property type="match status" value="1"/>
</dbReference>
<protein>
    <submittedName>
        <fullName evidence="2">DUF2931 family protein</fullName>
    </submittedName>
</protein>
<dbReference type="RefSeq" id="WP_212545928.1">
    <property type="nucleotide sequence ID" value="NZ_JAGYHF010000012.1"/>
</dbReference>
<gene>
    <name evidence="2" type="ORF">KFS80_22230</name>
</gene>
<comment type="caution">
    <text evidence="2">The sequence shown here is derived from an EMBL/GenBank/DDBJ whole genome shotgun (WGS) entry which is preliminary data.</text>
</comment>
<accession>A0ABS5N404</accession>
<feature type="region of interest" description="Disordered" evidence="1">
    <location>
        <begin position="75"/>
        <end position="100"/>
    </location>
</feature>
<evidence type="ECO:0000313" key="3">
    <source>
        <dbReference type="Proteomes" id="UP000676035"/>
    </source>
</evidence>
<dbReference type="EMBL" id="JAGYHF010000012">
    <property type="protein sequence ID" value="MBS4081012.1"/>
    <property type="molecule type" value="Genomic_DNA"/>
</dbReference>